<dbReference type="EMBL" id="PSYR01000001">
    <property type="protein sequence ID" value="RCN59164.1"/>
    <property type="molecule type" value="Genomic_DNA"/>
</dbReference>
<dbReference type="Proteomes" id="UP000253250">
    <property type="component" value="Unassembled WGS sequence"/>
</dbReference>
<dbReference type="OrthoDB" id="3181392at2"/>
<dbReference type="InterPro" id="IPR045738">
    <property type="entry name" value="DUF6088"/>
</dbReference>
<evidence type="ECO:0000313" key="1">
    <source>
        <dbReference type="EMBL" id="RCN59164.1"/>
    </source>
</evidence>
<evidence type="ECO:0000313" key="2">
    <source>
        <dbReference type="Proteomes" id="UP000253250"/>
    </source>
</evidence>
<keyword evidence="2" id="KW-1185">Reference proteome</keyword>
<gene>
    <name evidence="1" type="ORF">C4900_05430</name>
</gene>
<reference evidence="1 2" key="1">
    <citation type="submission" date="2018-02" db="EMBL/GenBank/DDBJ databases">
        <title>Insights into the biology of acidophilic members of the Acidiferrobacteraceae family derived from comparative genomic analyses.</title>
        <authorList>
            <person name="Issotta F."/>
            <person name="Thyssen C."/>
            <person name="Mena C."/>
            <person name="Moya A."/>
            <person name="Bellenberg S."/>
            <person name="Sproer C."/>
            <person name="Covarrubias P.C."/>
            <person name="Sand W."/>
            <person name="Quatrini R."/>
            <person name="Vera M."/>
        </authorList>
    </citation>
    <scope>NUCLEOTIDE SEQUENCE [LARGE SCALE GENOMIC DNA]</scope>
    <source>
        <strain evidence="2">m-1</strain>
    </source>
</reference>
<organism evidence="1 2">
    <name type="scientific">Acidiferrobacter thiooxydans</name>
    <dbReference type="NCBI Taxonomy" id="163359"/>
    <lineage>
        <taxon>Bacteria</taxon>
        <taxon>Pseudomonadati</taxon>
        <taxon>Pseudomonadota</taxon>
        <taxon>Gammaproteobacteria</taxon>
        <taxon>Acidiferrobacterales</taxon>
        <taxon>Acidiferrobacteraceae</taxon>
        <taxon>Acidiferrobacter</taxon>
    </lineage>
</organism>
<proteinExistence type="predicted"/>
<protein>
    <submittedName>
        <fullName evidence="1">Uncharacterized protein</fullName>
    </submittedName>
</protein>
<accession>A0A1C2FYN5</accession>
<name>A0A1C2FYN5_9GAMM</name>
<dbReference type="RefSeq" id="WP_065971825.1">
    <property type="nucleotide sequence ID" value="NZ_CP080624.1"/>
</dbReference>
<dbReference type="STRING" id="163359.A9R16_02875"/>
<sequence>MNTLPESILLHAQSLPEGGVLSPKVFLHLGSRVAVDQAFSRLVKAGKLLRVTRGTYVAPVSSRFGTRAPAPEKVVKAMAEQSGETVAPHGANAANALGLTQQVPIREVYLTSGRTRKLKLGRSEVLVKHVPGWMLALGTGPAGAAVRALAWMGPTHAGESLVTLRRTLPHNEWRALASARAALPSWMAQAIGKEAARG</sequence>
<comment type="caution">
    <text evidence="1">The sequence shown here is derived from an EMBL/GenBank/DDBJ whole genome shotgun (WGS) entry which is preliminary data.</text>
</comment>
<dbReference type="AlphaFoldDB" id="A0A1C2FYN5"/>
<dbReference type="Pfam" id="PF19570">
    <property type="entry name" value="DUF6088"/>
    <property type="match status" value="1"/>
</dbReference>